<keyword evidence="1" id="KW-0479">Metal-binding</keyword>
<dbReference type="KEGG" id="spu:115920517"/>
<organism evidence="5 6">
    <name type="scientific">Strongylocentrotus purpuratus</name>
    <name type="common">Purple sea urchin</name>
    <dbReference type="NCBI Taxonomy" id="7668"/>
    <lineage>
        <taxon>Eukaryota</taxon>
        <taxon>Metazoa</taxon>
        <taxon>Echinodermata</taxon>
        <taxon>Eleutherozoa</taxon>
        <taxon>Echinozoa</taxon>
        <taxon>Echinoidea</taxon>
        <taxon>Euechinoidea</taxon>
        <taxon>Echinacea</taxon>
        <taxon>Camarodonta</taxon>
        <taxon>Echinidea</taxon>
        <taxon>Strongylocentrotidae</taxon>
        <taxon>Strongylocentrotus</taxon>
    </lineage>
</organism>
<evidence type="ECO:0000256" key="1">
    <source>
        <dbReference type="ARBA" id="ARBA00022771"/>
    </source>
</evidence>
<dbReference type="InterPro" id="IPR013083">
    <property type="entry name" value="Znf_RING/FYVE/PHD"/>
</dbReference>
<protein>
    <recommendedName>
        <fullName evidence="4">RING-type domain-containing protein</fullName>
    </recommendedName>
</protein>
<dbReference type="RefSeq" id="XP_030832215.1">
    <property type="nucleotide sequence ID" value="XM_030976355.1"/>
</dbReference>
<keyword evidence="2" id="KW-0862">Zinc</keyword>
<name>A0A7M7N711_STRPU</name>
<dbReference type="Gene3D" id="3.30.40.10">
    <property type="entry name" value="Zinc/RING finger domain, C3HC4 (zinc finger)"/>
    <property type="match status" value="1"/>
</dbReference>
<dbReference type="PANTHER" id="PTHR14305:SF0">
    <property type="entry name" value="E3 UBIQUITIN-PROTEIN LIGASE CCNB1IP1"/>
    <property type="match status" value="1"/>
</dbReference>
<dbReference type="InterPro" id="IPR001841">
    <property type="entry name" value="Znf_RING"/>
</dbReference>
<dbReference type="GO" id="GO:0007131">
    <property type="term" value="P:reciprocal meiotic recombination"/>
    <property type="evidence" value="ECO:0000318"/>
    <property type="project" value="GO_Central"/>
</dbReference>
<dbReference type="OrthoDB" id="441210at2759"/>
<evidence type="ECO:0000313" key="6">
    <source>
        <dbReference type="Proteomes" id="UP000007110"/>
    </source>
</evidence>
<evidence type="ECO:0000256" key="3">
    <source>
        <dbReference type="SAM" id="Coils"/>
    </source>
</evidence>
<proteinExistence type="predicted"/>
<sequence length="178" mass="21149">MEDMICNYRKCRQGLNSNAWVTSCSHIFCDEHGAKEFNKKSVCPACDTHLPSKFDVIRIDLSPSEQYKSMVLAGQRPEIILEACSRALTFWTYQIDQERMYQDYVAKKAKERNTQMEQYCEQLLNRTQTEVTSLKSQISALRREVETTKKRYNDVYEKLVERNRQHQKLQLMYDSLRR</sequence>
<dbReference type="Proteomes" id="UP000007110">
    <property type="component" value="Unassembled WGS sequence"/>
</dbReference>
<reference evidence="5" key="2">
    <citation type="submission" date="2021-01" db="UniProtKB">
        <authorList>
            <consortium name="EnsemblMetazoa"/>
        </authorList>
    </citation>
    <scope>IDENTIFICATION</scope>
</reference>
<feature type="coiled-coil region" evidence="3">
    <location>
        <begin position="106"/>
        <end position="162"/>
    </location>
</feature>
<dbReference type="GO" id="GO:0061630">
    <property type="term" value="F:ubiquitin protein ligase activity"/>
    <property type="evidence" value="ECO:0007669"/>
    <property type="project" value="InterPro"/>
</dbReference>
<dbReference type="OMA" id="EHMYQEY"/>
<dbReference type="GeneID" id="115920517"/>
<dbReference type="GO" id="GO:0000795">
    <property type="term" value="C:synaptonemal complex"/>
    <property type="evidence" value="ECO:0007669"/>
    <property type="project" value="InterPro"/>
</dbReference>
<evidence type="ECO:0000259" key="4">
    <source>
        <dbReference type="Pfam" id="PF14634"/>
    </source>
</evidence>
<dbReference type="CTD" id="57820"/>
<accession>A0A7M7N711</accession>
<dbReference type="Pfam" id="PF14634">
    <property type="entry name" value="zf-RING_5"/>
    <property type="match status" value="1"/>
</dbReference>
<evidence type="ECO:0000256" key="2">
    <source>
        <dbReference type="ARBA" id="ARBA00022833"/>
    </source>
</evidence>
<evidence type="ECO:0000313" key="5">
    <source>
        <dbReference type="EnsemblMetazoa" id="XP_030832215"/>
    </source>
</evidence>
<dbReference type="GO" id="GO:0008270">
    <property type="term" value="F:zinc ion binding"/>
    <property type="evidence" value="ECO:0007669"/>
    <property type="project" value="UniProtKB-KW"/>
</dbReference>
<dbReference type="PANTHER" id="PTHR14305">
    <property type="entry name" value="E3 UBIQUITIN-PROTEIN LIGASE CCNB1IP1"/>
    <property type="match status" value="1"/>
</dbReference>
<keyword evidence="3" id="KW-0175">Coiled coil</keyword>
<keyword evidence="1" id="KW-0863">Zinc-finger</keyword>
<dbReference type="AlphaFoldDB" id="A0A7M7N711"/>
<dbReference type="EnsemblMetazoa" id="XM_030976355">
    <property type="protein sequence ID" value="XP_030832215"/>
    <property type="gene ID" value="LOC115920517"/>
</dbReference>
<keyword evidence="6" id="KW-1185">Reference proteome</keyword>
<feature type="domain" description="RING-type" evidence="4">
    <location>
        <begin position="6"/>
        <end position="47"/>
    </location>
</feature>
<dbReference type="InParanoid" id="A0A7M7N711"/>
<reference evidence="6" key="1">
    <citation type="submission" date="2015-02" db="EMBL/GenBank/DDBJ databases">
        <title>Genome sequencing for Strongylocentrotus purpuratus.</title>
        <authorList>
            <person name="Murali S."/>
            <person name="Liu Y."/>
            <person name="Vee V."/>
            <person name="English A."/>
            <person name="Wang M."/>
            <person name="Skinner E."/>
            <person name="Han Y."/>
            <person name="Muzny D.M."/>
            <person name="Worley K.C."/>
            <person name="Gibbs R.A."/>
        </authorList>
    </citation>
    <scope>NUCLEOTIDE SEQUENCE</scope>
</reference>
<dbReference type="InterPro" id="IPR042448">
    <property type="entry name" value="CCNB1IP1"/>
</dbReference>